<dbReference type="PANTHER" id="PTHR38480:SF1">
    <property type="entry name" value="SLR0254 PROTEIN"/>
    <property type="match status" value="1"/>
</dbReference>
<dbReference type="RefSeq" id="WP_016444529.1">
    <property type="nucleotide sequence ID" value="NZ_KE150266.1"/>
</dbReference>
<evidence type="ECO:0000256" key="4">
    <source>
        <dbReference type="ARBA" id="ARBA00023136"/>
    </source>
</evidence>
<evidence type="ECO:0000313" key="7">
    <source>
        <dbReference type="EMBL" id="EPD31418.1"/>
    </source>
</evidence>
<dbReference type="InterPro" id="IPR010432">
    <property type="entry name" value="RDD"/>
</dbReference>
<reference evidence="7 8" key="1">
    <citation type="submission" date="2013-05" db="EMBL/GenBank/DDBJ databases">
        <title>The Genome Sequence of Actinomyces europaeus ACS-120-V-COL10B.</title>
        <authorList>
            <consortium name="The Broad Institute Genomics Platform"/>
            <person name="Earl A."/>
            <person name="Ward D."/>
            <person name="Feldgarden M."/>
            <person name="Gevers D."/>
            <person name="Saerens B."/>
            <person name="Vaneechoutte M."/>
            <person name="Walker B."/>
            <person name="Young S."/>
            <person name="Zeng Q."/>
            <person name="Gargeya S."/>
            <person name="Fitzgerald M."/>
            <person name="Haas B."/>
            <person name="Abouelleil A."/>
            <person name="Allen A.W."/>
            <person name="Alvarado L."/>
            <person name="Arachchi H.M."/>
            <person name="Berlin A.M."/>
            <person name="Chapman S.B."/>
            <person name="Gainer-Dewar J."/>
            <person name="Goldberg J."/>
            <person name="Griggs A."/>
            <person name="Gujja S."/>
            <person name="Hansen M."/>
            <person name="Howarth C."/>
            <person name="Imamovic A."/>
            <person name="Ireland A."/>
            <person name="Larimer J."/>
            <person name="McCowan C."/>
            <person name="Murphy C."/>
            <person name="Pearson M."/>
            <person name="Poon T.W."/>
            <person name="Priest M."/>
            <person name="Roberts A."/>
            <person name="Saif S."/>
            <person name="Shea T."/>
            <person name="Sisk P."/>
            <person name="Sykes S."/>
            <person name="Wortman J."/>
            <person name="Nusbaum C."/>
            <person name="Birren B."/>
        </authorList>
    </citation>
    <scope>NUCLEOTIDE SEQUENCE [LARGE SCALE GENOMIC DNA]</scope>
    <source>
        <strain evidence="7 8">ACS-120-V-Col10b</strain>
    </source>
</reference>
<evidence type="ECO:0000259" key="6">
    <source>
        <dbReference type="Pfam" id="PF06271"/>
    </source>
</evidence>
<dbReference type="AlphaFoldDB" id="A0A9W5RF80"/>
<gene>
    <name evidence="7" type="ORF">HMPREF9238_01189</name>
</gene>
<evidence type="ECO:0000256" key="2">
    <source>
        <dbReference type="ARBA" id="ARBA00022692"/>
    </source>
</evidence>
<comment type="subcellular location">
    <subcellularLocation>
        <location evidence="1">Membrane</location>
        <topology evidence="1">Multi-pass membrane protein</topology>
    </subcellularLocation>
</comment>
<organism evidence="7 8">
    <name type="scientific">Gleimia europaea ACS-120-V-Col10b</name>
    <dbReference type="NCBI Taxonomy" id="883069"/>
    <lineage>
        <taxon>Bacteria</taxon>
        <taxon>Bacillati</taxon>
        <taxon>Actinomycetota</taxon>
        <taxon>Actinomycetes</taxon>
        <taxon>Actinomycetales</taxon>
        <taxon>Actinomycetaceae</taxon>
        <taxon>Gleimia</taxon>
    </lineage>
</organism>
<dbReference type="EMBL" id="AGWN01000001">
    <property type="protein sequence ID" value="EPD31418.1"/>
    <property type="molecule type" value="Genomic_DNA"/>
</dbReference>
<feature type="transmembrane region" description="Helical" evidence="5">
    <location>
        <begin position="58"/>
        <end position="79"/>
    </location>
</feature>
<comment type="caution">
    <text evidence="7">The sequence shown here is derived from an EMBL/GenBank/DDBJ whole genome shotgun (WGS) entry which is preliminary data.</text>
</comment>
<evidence type="ECO:0000256" key="5">
    <source>
        <dbReference type="SAM" id="Phobius"/>
    </source>
</evidence>
<feature type="domain" description="RDD" evidence="6">
    <location>
        <begin position="21"/>
        <end position="148"/>
    </location>
</feature>
<keyword evidence="4 5" id="KW-0472">Membrane</keyword>
<dbReference type="GO" id="GO:0016020">
    <property type="term" value="C:membrane"/>
    <property type="evidence" value="ECO:0007669"/>
    <property type="project" value="UniProtKB-SubCell"/>
</dbReference>
<sequence length="272" mass="29356">MNSQAMTVTTGEGVALDVVPAGIGLRMLSALIDVGLSVIVLIWVAVAQFEMMFSDTSAAQEALFVLLIVFAVFLGPMLIETATNGKSVGRFVVGTRVVRSDLRRVGMQHAAIRAMIGLVEIWVTLGGLAAATALIDPKNRRLGDLAAGTVVIKERVGARAVEAASKRADAIVRAHELPATPSWIQSADLRRLPPELARNARSLLMRGEQFEQQSHARLLTGIAGELREYVFPGPPPGVGDEEFIAAVLAERTRRETARLERNRKLASSFLRV</sequence>
<dbReference type="PANTHER" id="PTHR38480">
    <property type="entry name" value="SLR0254 PROTEIN"/>
    <property type="match status" value="1"/>
</dbReference>
<evidence type="ECO:0000256" key="3">
    <source>
        <dbReference type="ARBA" id="ARBA00022989"/>
    </source>
</evidence>
<dbReference type="Pfam" id="PF06271">
    <property type="entry name" value="RDD"/>
    <property type="match status" value="1"/>
</dbReference>
<keyword evidence="3 5" id="KW-1133">Transmembrane helix</keyword>
<feature type="transmembrane region" description="Helical" evidence="5">
    <location>
        <begin position="23"/>
        <end position="46"/>
    </location>
</feature>
<dbReference type="Proteomes" id="UP000014387">
    <property type="component" value="Unassembled WGS sequence"/>
</dbReference>
<evidence type="ECO:0000256" key="1">
    <source>
        <dbReference type="ARBA" id="ARBA00004141"/>
    </source>
</evidence>
<keyword evidence="2 5" id="KW-0812">Transmembrane</keyword>
<keyword evidence="8" id="KW-1185">Reference proteome</keyword>
<evidence type="ECO:0000313" key="8">
    <source>
        <dbReference type="Proteomes" id="UP000014387"/>
    </source>
</evidence>
<protein>
    <recommendedName>
        <fullName evidence="6">RDD domain-containing protein</fullName>
    </recommendedName>
</protein>
<name>A0A9W5RF80_9ACTO</name>
<proteinExistence type="predicted"/>
<feature type="transmembrane region" description="Helical" evidence="5">
    <location>
        <begin position="110"/>
        <end position="135"/>
    </location>
</feature>
<accession>A0A9W5RF80</accession>